<dbReference type="KEGG" id="alka:J0B03_06600"/>
<evidence type="ECO:0000313" key="6">
    <source>
        <dbReference type="Proteomes" id="UP000663499"/>
    </source>
</evidence>
<dbReference type="PROSITE" id="PS01261">
    <property type="entry name" value="UPF0020"/>
    <property type="match status" value="1"/>
</dbReference>
<keyword evidence="1 5" id="KW-0489">Methyltransferase</keyword>
<evidence type="ECO:0000256" key="3">
    <source>
        <dbReference type="PROSITE-ProRule" id="PRU00529"/>
    </source>
</evidence>
<dbReference type="GO" id="GO:0008990">
    <property type="term" value="F:rRNA (guanine-N2-)-methyltransferase activity"/>
    <property type="evidence" value="ECO:0007669"/>
    <property type="project" value="TreeGrafter"/>
</dbReference>
<dbReference type="Pfam" id="PF02926">
    <property type="entry name" value="THUMP"/>
    <property type="match status" value="1"/>
</dbReference>
<protein>
    <submittedName>
        <fullName evidence="5">Class I SAM-dependent RNA methyltransferase</fullName>
    </submittedName>
</protein>
<dbReference type="Gene3D" id="3.40.50.150">
    <property type="entry name" value="Vaccinia Virus protein VP39"/>
    <property type="match status" value="1"/>
</dbReference>
<dbReference type="GO" id="GO:0070043">
    <property type="term" value="F:rRNA (guanine-N7-)-methyltransferase activity"/>
    <property type="evidence" value="ECO:0007669"/>
    <property type="project" value="TreeGrafter"/>
</dbReference>
<dbReference type="EMBL" id="CP071444">
    <property type="protein sequence ID" value="QSX07510.1"/>
    <property type="molecule type" value="Genomic_DNA"/>
</dbReference>
<accession>A0A975AHH9</accession>
<dbReference type="PANTHER" id="PTHR47313">
    <property type="entry name" value="RIBOSOMAL RNA LARGE SUBUNIT METHYLTRANSFERASE K/L"/>
    <property type="match status" value="1"/>
</dbReference>
<dbReference type="CDD" id="cd11715">
    <property type="entry name" value="THUMP_AdoMetMT"/>
    <property type="match status" value="1"/>
</dbReference>
<gene>
    <name evidence="5" type="ORF">J0B03_06600</name>
</gene>
<dbReference type="InterPro" id="IPR029063">
    <property type="entry name" value="SAM-dependent_MTases_sf"/>
</dbReference>
<dbReference type="InterPro" id="IPR054170">
    <property type="entry name" value="RlmL_1st"/>
</dbReference>
<dbReference type="SMART" id="SM00981">
    <property type="entry name" value="THUMP"/>
    <property type="match status" value="1"/>
</dbReference>
<organism evidence="5 6">
    <name type="scientific">Alkalibacter rhizosphaerae</name>
    <dbReference type="NCBI Taxonomy" id="2815577"/>
    <lineage>
        <taxon>Bacteria</taxon>
        <taxon>Bacillati</taxon>
        <taxon>Bacillota</taxon>
        <taxon>Clostridia</taxon>
        <taxon>Eubacteriales</taxon>
        <taxon>Eubacteriaceae</taxon>
        <taxon>Alkalibacter</taxon>
    </lineage>
</organism>
<keyword evidence="6" id="KW-1185">Reference proteome</keyword>
<dbReference type="Proteomes" id="UP000663499">
    <property type="component" value="Chromosome"/>
</dbReference>
<dbReference type="InterPro" id="IPR002052">
    <property type="entry name" value="DNA_methylase_N6_adenine_CS"/>
</dbReference>
<proteinExistence type="predicted"/>
<dbReference type="RefSeq" id="WP_207298852.1">
    <property type="nucleotide sequence ID" value="NZ_CP071444.1"/>
</dbReference>
<dbReference type="PROSITE" id="PS51165">
    <property type="entry name" value="THUMP"/>
    <property type="match status" value="1"/>
</dbReference>
<dbReference type="InterPro" id="IPR004114">
    <property type="entry name" value="THUMP_dom"/>
</dbReference>
<dbReference type="SUPFAM" id="SSF53335">
    <property type="entry name" value="S-adenosyl-L-methionine-dependent methyltransferases"/>
    <property type="match status" value="1"/>
</dbReference>
<dbReference type="GO" id="GO:0003723">
    <property type="term" value="F:RNA binding"/>
    <property type="evidence" value="ECO:0007669"/>
    <property type="project" value="UniProtKB-UniRule"/>
</dbReference>
<dbReference type="PROSITE" id="PS00092">
    <property type="entry name" value="N6_MTASE"/>
    <property type="match status" value="1"/>
</dbReference>
<dbReference type="Pfam" id="PF22020">
    <property type="entry name" value="RlmL_1st"/>
    <property type="match status" value="1"/>
</dbReference>
<evidence type="ECO:0000313" key="5">
    <source>
        <dbReference type="EMBL" id="QSX07510.1"/>
    </source>
</evidence>
<feature type="domain" description="THUMP" evidence="4">
    <location>
        <begin position="46"/>
        <end position="157"/>
    </location>
</feature>
<keyword evidence="3" id="KW-0694">RNA-binding</keyword>
<dbReference type="InterPro" id="IPR000241">
    <property type="entry name" value="RlmKL-like_Mtase"/>
</dbReference>
<evidence type="ECO:0000256" key="1">
    <source>
        <dbReference type="ARBA" id="ARBA00022603"/>
    </source>
</evidence>
<evidence type="ECO:0000256" key="2">
    <source>
        <dbReference type="ARBA" id="ARBA00022679"/>
    </source>
</evidence>
<keyword evidence="2" id="KW-0808">Transferase</keyword>
<dbReference type="PANTHER" id="PTHR47313:SF1">
    <property type="entry name" value="RIBOSOMAL RNA LARGE SUBUNIT METHYLTRANSFERASE K_L"/>
    <property type="match status" value="1"/>
</dbReference>
<name>A0A975AHH9_9FIRM</name>
<dbReference type="Gene3D" id="3.30.2130.30">
    <property type="match status" value="1"/>
</dbReference>
<sequence>MDRKFQIAAACTFGLEGILKKELFRMGYQDAKADNGKVYFTGTQADVARANVGLRTADRVLLVVGTFEAVTFDELFEKTKALPWEEWIGKKDAFPVAKATSVKSALFSKSDCQRIVKKAVVDRLQSKYRIDWFDETENMVPIHVHILKDQVTLFLDTSGSGLNKRGYRAKGNEAPLKETLAAAMVLLSGWRKDIPLLDPFCGSGTILIEAALLAMEDKPGRHRTFVSETWNESFRSAFQVEKNYTPEQVEGVKITGWDIDEASLAIARENARLAGVDHLIRFEKRDARQLGTLQGKGTIIMNPPYGERLMGKREVEELYRDVGKAYKKLKDHSLHVLTGHLEFERHFGMKAKRNRKLYNGNVLAYFYQYFPRV</sequence>
<dbReference type="InterPro" id="IPR053943">
    <property type="entry name" value="RlmKL-like_Mtase_CS"/>
</dbReference>
<dbReference type="AlphaFoldDB" id="A0A975AHH9"/>
<dbReference type="CDD" id="cd02440">
    <property type="entry name" value="AdoMet_MTases"/>
    <property type="match status" value="1"/>
</dbReference>
<dbReference type="Pfam" id="PF01170">
    <property type="entry name" value="UPF0020"/>
    <property type="match status" value="1"/>
</dbReference>
<reference evidence="5" key="1">
    <citation type="submission" date="2021-03" db="EMBL/GenBank/DDBJ databases">
        <title>Alkalibacter marinus sp. nov., isolated from tidal flat sediment.</title>
        <authorList>
            <person name="Namirimu T."/>
            <person name="Yang J.-A."/>
            <person name="Yang S.-H."/>
            <person name="Kim Y.-J."/>
            <person name="Kwon K.K."/>
        </authorList>
    </citation>
    <scope>NUCLEOTIDE SEQUENCE</scope>
    <source>
        <strain evidence="5">ES005</strain>
    </source>
</reference>
<evidence type="ECO:0000259" key="4">
    <source>
        <dbReference type="PROSITE" id="PS51165"/>
    </source>
</evidence>